<dbReference type="Pfam" id="PF13538">
    <property type="entry name" value="UvrD_C_2"/>
    <property type="match status" value="1"/>
</dbReference>
<dbReference type="Gene3D" id="2.30.30.940">
    <property type="match status" value="1"/>
</dbReference>
<gene>
    <name evidence="4" type="ORF">OCV63_01655</name>
</gene>
<feature type="domain" description="AAA+ ATPase" evidence="3">
    <location>
        <begin position="349"/>
        <end position="491"/>
    </location>
</feature>
<dbReference type="Gene3D" id="3.40.50.300">
    <property type="entry name" value="P-loop containing nucleotide triphosphate hydrolases"/>
    <property type="match status" value="2"/>
</dbReference>
<comment type="caution">
    <text evidence="4">The sequence shown here is derived from an EMBL/GenBank/DDBJ whole genome shotgun (WGS) entry which is preliminary data.</text>
</comment>
<organism evidence="4 5">
    <name type="scientific">Laedolimicola ammoniilytica</name>
    <dbReference type="NCBI Taxonomy" id="2981771"/>
    <lineage>
        <taxon>Bacteria</taxon>
        <taxon>Bacillati</taxon>
        <taxon>Bacillota</taxon>
        <taxon>Clostridia</taxon>
        <taxon>Lachnospirales</taxon>
        <taxon>Lachnospiraceae</taxon>
        <taxon>Laedolimicola</taxon>
    </lineage>
</organism>
<evidence type="ECO:0000259" key="3">
    <source>
        <dbReference type="SMART" id="SM00382"/>
    </source>
</evidence>
<dbReference type="Proteomes" id="UP001652461">
    <property type="component" value="Unassembled WGS sequence"/>
</dbReference>
<proteinExistence type="predicted"/>
<dbReference type="InterPro" id="IPR003593">
    <property type="entry name" value="AAA+_ATPase"/>
</dbReference>
<dbReference type="InterPro" id="IPR027785">
    <property type="entry name" value="UvrD-like_helicase_C"/>
</dbReference>
<dbReference type="Pfam" id="PF14490">
    <property type="entry name" value="HHH_RecD2"/>
    <property type="match status" value="1"/>
</dbReference>
<evidence type="ECO:0000256" key="2">
    <source>
        <dbReference type="ARBA" id="ARBA00022840"/>
    </source>
</evidence>
<sequence length="743" mass="83140">MSIINAYYSGFTNYMSGDYSISQWKTDDIENLPDSLKPEGKGKSKISFSVKGYKVELLKGVLFQLQGTWSVGKNGMIGFDLKSAMPVEPTGADGRIAYLSSGLIKGIGNKQAIAIEEKFGPDIFKILKSNPELLLSIPGIGVEKLKKIKSSYQKTAFVKELHELIGNEEISLQMAYRIYQTLGDRALERVKSNPYILVTKANISFPIADAVAQKLNFSSTAKERIESVAEYVFSHYRVEGHLFLPQDFFFQELLKYLNTGTRKVTYEQTAEQVQKLCRAGSFVVESNNRIYPELYAKMEKETARKLCEMNHSPIQYDKQKYSDAVNKFLRSVNISLSVQQDRAIRFALVKRAMIITGGPGTGKTTVLKGIIQSYRNANPQKHIFVLAPTGKAARRAAEATGEAAVTVDKMLYSLDNDEADEIKDAFQNGLVICDEMSMVDALKIWRLTSYFTANSHFVMVGDADQLSSVGPGDVLRQLIMSRCIMTIRLDTVYRQGEDSAICTNAHKINNGDAALIYNKEFSFVEAATDEQAESLMENIFLNMVKLHGYENVAMLTPRRKNSLIGAESMNKSIKKRLGIRSDKVVHANGQDFNVGDRIMETQNNDKANNGDVGTITGIIPYKEDDKLLYKIEILFDGNSEKVTYSQGDMATVTLGYSVTIHKSQGSEYAYVIIPIMESNKGMLKRNLLYTGVTRAKKGVVLVGQKDMVTYAVNSVDSGRRNTMLAEFLYRYEMEKRTQGEDEK</sequence>
<evidence type="ECO:0000313" key="5">
    <source>
        <dbReference type="Proteomes" id="UP001652461"/>
    </source>
</evidence>
<dbReference type="SMART" id="SM00382">
    <property type="entry name" value="AAA"/>
    <property type="match status" value="1"/>
</dbReference>
<dbReference type="InterPro" id="IPR029493">
    <property type="entry name" value="RecD2-like_HHH"/>
</dbReference>
<dbReference type="Pfam" id="PF13604">
    <property type="entry name" value="AAA_30"/>
    <property type="match status" value="1"/>
</dbReference>
<evidence type="ECO:0000313" key="4">
    <source>
        <dbReference type="EMBL" id="MCU6695601.1"/>
    </source>
</evidence>
<dbReference type="PANTHER" id="PTHR43788">
    <property type="entry name" value="DNA2/NAM7 HELICASE FAMILY MEMBER"/>
    <property type="match status" value="1"/>
</dbReference>
<keyword evidence="2" id="KW-0067">ATP-binding</keyword>
<reference evidence="4 5" key="1">
    <citation type="journal article" date="2021" name="ISME Commun">
        <title>Automated analysis of genomic sequences facilitates high-throughput and comprehensive description of bacteria.</title>
        <authorList>
            <person name="Hitch T.C.A."/>
        </authorList>
    </citation>
    <scope>NUCLEOTIDE SEQUENCE [LARGE SCALE GENOMIC DNA]</scope>
    <source>
        <strain evidence="4 5">Sanger_04</strain>
    </source>
</reference>
<dbReference type="CDD" id="cd18809">
    <property type="entry name" value="SF1_C_RecD"/>
    <property type="match status" value="1"/>
</dbReference>
<dbReference type="InterPro" id="IPR050534">
    <property type="entry name" value="Coronavir_polyprotein_1ab"/>
</dbReference>
<accession>A0ABT2RTE9</accession>
<dbReference type="Gene3D" id="1.10.150.20">
    <property type="entry name" value="5' to 3' exonuclease, C-terminal subdomain"/>
    <property type="match status" value="1"/>
</dbReference>
<dbReference type="Gene3D" id="1.10.10.2220">
    <property type="match status" value="1"/>
</dbReference>
<dbReference type="SUPFAM" id="SSF47781">
    <property type="entry name" value="RuvA domain 2-like"/>
    <property type="match status" value="1"/>
</dbReference>
<dbReference type="RefSeq" id="WP_158361680.1">
    <property type="nucleotide sequence ID" value="NZ_JAOQKC010000002.1"/>
</dbReference>
<keyword evidence="5" id="KW-1185">Reference proteome</keyword>
<protein>
    <submittedName>
        <fullName evidence="4">AAA family ATPase</fullName>
    </submittedName>
</protein>
<name>A0ABT2RTE9_9FIRM</name>
<keyword evidence="1" id="KW-0547">Nucleotide-binding</keyword>
<dbReference type="SUPFAM" id="SSF52540">
    <property type="entry name" value="P-loop containing nucleoside triphosphate hydrolases"/>
    <property type="match status" value="1"/>
</dbReference>
<evidence type="ECO:0000256" key="1">
    <source>
        <dbReference type="ARBA" id="ARBA00022741"/>
    </source>
</evidence>
<dbReference type="InterPro" id="IPR027417">
    <property type="entry name" value="P-loop_NTPase"/>
</dbReference>
<dbReference type="PANTHER" id="PTHR43788:SF6">
    <property type="entry name" value="DNA HELICASE B"/>
    <property type="match status" value="1"/>
</dbReference>
<dbReference type="InterPro" id="IPR010994">
    <property type="entry name" value="RuvA_2-like"/>
</dbReference>
<dbReference type="EMBL" id="JAOQKC010000002">
    <property type="protein sequence ID" value="MCU6695601.1"/>
    <property type="molecule type" value="Genomic_DNA"/>
</dbReference>